<proteinExistence type="predicted"/>
<accession>A0A7J9PLN1</accession>
<dbReference type="RefSeq" id="WP_181504985.1">
    <property type="nucleotide sequence ID" value="NZ_JACDUO010000001.1"/>
</dbReference>
<dbReference type="EMBL" id="JACDUO010000001">
    <property type="protein sequence ID" value="MBA2864001.1"/>
    <property type="molecule type" value="Genomic_DNA"/>
</dbReference>
<evidence type="ECO:0000313" key="2">
    <source>
        <dbReference type="Proteomes" id="UP000567099"/>
    </source>
</evidence>
<organism evidence="1 2">
    <name type="scientific">Methanococcus maripaludis</name>
    <name type="common">Methanococcus deltae</name>
    <dbReference type="NCBI Taxonomy" id="39152"/>
    <lineage>
        <taxon>Archaea</taxon>
        <taxon>Methanobacteriati</taxon>
        <taxon>Methanobacteriota</taxon>
        <taxon>Methanomada group</taxon>
        <taxon>Methanococci</taxon>
        <taxon>Methanococcales</taxon>
        <taxon>Methanococcaceae</taxon>
        <taxon>Methanococcus</taxon>
    </lineage>
</organism>
<dbReference type="Proteomes" id="UP000567099">
    <property type="component" value="Unassembled WGS sequence"/>
</dbReference>
<evidence type="ECO:0000313" key="1">
    <source>
        <dbReference type="EMBL" id="MBA2864001.1"/>
    </source>
</evidence>
<sequence>MEPISQAVYPKNPVSAMARMGNKLAPLLTLQNEDVGGRQVIMIGPPGKGKSTLLLRMLLKCHEQGEICIWKGREKDSFHYLPEWEKKVKIYHHEHDEVTINKLSGNASKDISKQLNIETYSNAKELVKKLTNEYINVIYPPIFYKVSKDILMELSTKYDLETQNKKQNLSNQNYFWHDFFTSQVRKDNNLWYSNFFDEWGENIPLSPGGLEYWMVFFFRDKFIDFRKSNMSLYCAVHYLNEINFTIKNKYQTFIYMQDSFVPSGRKVNKDLPFSLNDGQYIIDKGKFGIQQFKKLRTDNSYTIKAKIKNIIPPADLEEIVLDGAVFKEECNLDHISNKKAYFIDHAIEFGATNTLKHLDDLYGKKRPSQYYAIKKELKRLTI</sequence>
<comment type="caution">
    <text evidence="1">The sequence shown here is derived from an EMBL/GenBank/DDBJ whole genome shotgun (WGS) entry which is preliminary data.</text>
</comment>
<protein>
    <submittedName>
        <fullName evidence="1">Uncharacterized protein</fullName>
    </submittedName>
</protein>
<reference evidence="1 2" key="1">
    <citation type="submission" date="2020-07" db="EMBL/GenBank/DDBJ databases">
        <title>Genomic Encyclopedia of Type Strains, Phase IV (KMG-V): Genome sequencing to study the core and pangenomes of soil and plant-associated prokaryotes.</title>
        <authorList>
            <person name="Whitman W."/>
        </authorList>
    </citation>
    <scope>NUCLEOTIDE SEQUENCE [LARGE SCALE GENOMIC DNA]</scope>
    <source>
        <strain evidence="1 2">C13</strain>
    </source>
</reference>
<name>A0A7J9PLN1_METMI</name>
<gene>
    <name evidence="1" type="ORF">HNP94_001001</name>
</gene>
<dbReference type="AlphaFoldDB" id="A0A7J9PLN1"/>